<sequence>MSSTIQDTKLQIPPSVADRLLERLATDDVFRELFARDRHAALIDVGLDSEKVNGAPLACMVVETLAGKAEIAAAREALKAHLTWGGNHTSPHMLEAGAMQAVLREG</sequence>
<accession>A0A4R4YQ52</accession>
<dbReference type="NCBIfam" id="TIGR04509">
    <property type="entry name" value="mod_pep_NH_fam"/>
    <property type="match status" value="1"/>
</dbReference>
<dbReference type="EMBL" id="SMKX01000155">
    <property type="protein sequence ID" value="TDD47271.1"/>
    <property type="molecule type" value="Genomic_DNA"/>
</dbReference>
<gene>
    <name evidence="1" type="ORF">E1263_34925</name>
</gene>
<comment type="caution">
    <text evidence="1">The sequence shown here is derived from an EMBL/GenBank/DDBJ whole genome shotgun (WGS) entry which is preliminary data.</text>
</comment>
<evidence type="ECO:0000313" key="1">
    <source>
        <dbReference type="EMBL" id="TDD47271.1"/>
    </source>
</evidence>
<name>A0A4R4YQ52_9ACTN</name>
<reference evidence="1 2" key="1">
    <citation type="submission" date="2019-03" db="EMBL/GenBank/DDBJ databases">
        <title>Draft genome sequences of novel Actinobacteria.</title>
        <authorList>
            <person name="Sahin N."/>
            <person name="Ay H."/>
            <person name="Saygin H."/>
        </authorList>
    </citation>
    <scope>NUCLEOTIDE SEQUENCE [LARGE SCALE GENOMIC DNA]</scope>
    <source>
        <strain evidence="1 2">JCM 13523</strain>
    </source>
</reference>
<organism evidence="1 2">
    <name type="scientific">Kribbella antibiotica</name>
    <dbReference type="NCBI Taxonomy" id="190195"/>
    <lineage>
        <taxon>Bacteria</taxon>
        <taxon>Bacillati</taxon>
        <taxon>Actinomycetota</taxon>
        <taxon>Actinomycetes</taxon>
        <taxon>Propionibacteriales</taxon>
        <taxon>Kribbellaceae</taxon>
        <taxon>Kribbella</taxon>
    </lineage>
</organism>
<dbReference type="Proteomes" id="UP000295124">
    <property type="component" value="Unassembled WGS sequence"/>
</dbReference>
<dbReference type="AlphaFoldDB" id="A0A4R4YQ52"/>
<evidence type="ECO:0000313" key="2">
    <source>
        <dbReference type="Proteomes" id="UP000295124"/>
    </source>
</evidence>
<protein>
    <submittedName>
        <fullName evidence="1">Putative modified peptide</fullName>
    </submittedName>
</protein>
<proteinExistence type="predicted"/>
<dbReference type="InterPro" id="IPR030976">
    <property type="entry name" value="Mod_pep_NH_fam"/>
</dbReference>
<keyword evidence="2" id="KW-1185">Reference proteome</keyword>
<dbReference type="RefSeq" id="WP_132175340.1">
    <property type="nucleotide sequence ID" value="NZ_SMKX01000155.1"/>
</dbReference>
<dbReference type="OrthoDB" id="6008593at2"/>